<dbReference type="Pfam" id="PF13426">
    <property type="entry name" value="PAS_9"/>
    <property type="match status" value="1"/>
</dbReference>
<dbReference type="PROSITE" id="PS50109">
    <property type="entry name" value="HIS_KIN"/>
    <property type="match status" value="1"/>
</dbReference>
<dbReference type="SUPFAM" id="SSF47384">
    <property type="entry name" value="Homodimeric domain of signal transducing histidine kinase"/>
    <property type="match status" value="1"/>
</dbReference>
<dbReference type="InterPro" id="IPR013767">
    <property type="entry name" value="PAS_fold"/>
</dbReference>
<dbReference type="PANTHER" id="PTHR43047">
    <property type="entry name" value="TWO-COMPONENT HISTIDINE PROTEIN KINASE"/>
    <property type="match status" value="1"/>
</dbReference>
<evidence type="ECO:0000256" key="11">
    <source>
        <dbReference type="ARBA" id="ARBA00068150"/>
    </source>
</evidence>
<dbReference type="InterPro" id="IPR003661">
    <property type="entry name" value="HisK_dim/P_dom"/>
</dbReference>
<keyword evidence="8" id="KW-0067">ATP-binding</keyword>
<comment type="similarity">
    <text evidence="2">In the N-terminal section; belongs to the phytochrome family.</text>
</comment>
<dbReference type="HOGENOM" id="CLU_000445_114_15_9"/>
<keyword evidence="7" id="KW-0418">Kinase</keyword>
<evidence type="ECO:0000256" key="9">
    <source>
        <dbReference type="ARBA" id="ARBA00023012"/>
    </source>
</evidence>
<dbReference type="Pfam" id="PF00072">
    <property type="entry name" value="Response_reg"/>
    <property type="match status" value="1"/>
</dbReference>
<dbReference type="SUPFAM" id="SSF55874">
    <property type="entry name" value="ATPase domain of HSP90 chaperone/DNA topoisomerase II/histidine kinase"/>
    <property type="match status" value="1"/>
</dbReference>
<feature type="domain" description="PAS" evidence="16">
    <location>
        <begin position="23"/>
        <end position="78"/>
    </location>
</feature>
<dbReference type="CDD" id="cd17546">
    <property type="entry name" value="REC_hyHK_CKI1_RcsC-like"/>
    <property type="match status" value="1"/>
</dbReference>
<dbReference type="InterPro" id="IPR003594">
    <property type="entry name" value="HATPase_dom"/>
</dbReference>
<organism evidence="18 19">
    <name type="scientific">Paenibacillus riograndensis SBR5</name>
    <dbReference type="NCBI Taxonomy" id="1073571"/>
    <lineage>
        <taxon>Bacteria</taxon>
        <taxon>Bacillati</taxon>
        <taxon>Bacillota</taxon>
        <taxon>Bacilli</taxon>
        <taxon>Bacillales</taxon>
        <taxon>Paenibacillaceae</taxon>
        <taxon>Paenibacillus</taxon>
        <taxon>Paenibacillus sonchi group</taxon>
    </lineage>
</organism>
<dbReference type="EC" id="2.7.13.3" evidence="3"/>
<dbReference type="Pfam" id="PF00989">
    <property type="entry name" value="PAS"/>
    <property type="match status" value="1"/>
</dbReference>
<dbReference type="Pfam" id="PF08448">
    <property type="entry name" value="PAS_4"/>
    <property type="match status" value="1"/>
</dbReference>
<feature type="domain" description="PAS" evidence="16">
    <location>
        <begin position="136"/>
        <end position="195"/>
    </location>
</feature>
<dbReference type="SMART" id="SM00387">
    <property type="entry name" value="HATPase_c"/>
    <property type="match status" value="1"/>
</dbReference>
<dbReference type="SMART" id="SM00086">
    <property type="entry name" value="PAC"/>
    <property type="match status" value="2"/>
</dbReference>
<dbReference type="PROSITE" id="PS50110">
    <property type="entry name" value="RESPONSE_REGULATORY"/>
    <property type="match status" value="1"/>
</dbReference>
<dbReference type="EMBL" id="LN831776">
    <property type="protein sequence ID" value="CQR58350.1"/>
    <property type="molecule type" value="Genomic_DNA"/>
</dbReference>
<dbReference type="FunFam" id="1.10.287.130:FF:000002">
    <property type="entry name" value="Two-component osmosensing histidine kinase"/>
    <property type="match status" value="1"/>
</dbReference>
<dbReference type="GO" id="GO:0000155">
    <property type="term" value="F:phosphorelay sensor kinase activity"/>
    <property type="evidence" value="ECO:0007669"/>
    <property type="project" value="InterPro"/>
</dbReference>
<evidence type="ECO:0000259" key="14">
    <source>
        <dbReference type="PROSITE" id="PS50109"/>
    </source>
</evidence>
<dbReference type="InterPro" id="IPR000014">
    <property type="entry name" value="PAS"/>
</dbReference>
<proteinExistence type="inferred from homology"/>
<protein>
    <recommendedName>
        <fullName evidence="12">Circadian input-output histidine kinase CikA</fullName>
        <ecNumber evidence="3">2.7.13.3</ecNumber>
    </recommendedName>
    <alternativeName>
        <fullName evidence="11">Sensory/regulatory protein RpfC</fullName>
    </alternativeName>
</protein>
<dbReference type="InterPro" id="IPR000700">
    <property type="entry name" value="PAS-assoc_C"/>
</dbReference>
<evidence type="ECO:0000256" key="2">
    <source>
        <dbReference type="ARBA" id="ARBA00006402"/>
    </source>
</evidence>
<evidence type="ECO:0000256" key="10">
    <source>
        <dbReference type="ARBA" id="ARBA00064003"/>
    </source>
</evidence>
<dbReference type="Gene3D" id="3.30.565.10">
    <property type="entry name" value="Histidine kinase-like ATPase, C-terminal domain"/>
    <property type="match status" value="1"/>
</dbReference>
<keyword evidence="5" id="KW-0808">Transferase</keyword>
<dbReference type="PATRIC" id="fig|1073571.4.peg.6410"/>
<evidence type="ECO:0000256" key="7">
    <source>
        <dbReference type="ARBA" id="ARBA00022777"/>
    </source>
</evidence>
<dbReference type="KEGG" id="pri:PRIO_5981"/>
<dbReference type="GO" id="GO:0005524">
    <property type="term" value="F:ATP binding"/>
    <property type="evidence" value="ECO:0007669"/>
    <property type="project" value="UniProtKB-KW"/>
</dbReference>
<dbReference type="SUPFAM" id="SSF55785">
    <property type="entry name" value="PYP-like sensor domain (PAS domain)"/>
    <property type="match status" value="3"/>
</dbReference>
<feature type="modified residue" description="4-aspartylphosphate" evidence="13">
    <location>
        <position position="686"/>
    </location>
</feature>
<dbReference type="InterPro" id="IPR011006">
    <property type="entry name" value="CheY-like_superfamily"/>
</dbReference>
<dbReference type="PROSITE" id="PS50113">
    <property type="entry name" value="PAC"/>
    <property type="match status" value="1"/>
</dbReference>
<dbReference type="InterPro" id="IPR035965">
    <property type="entry name" value="PAS-like_dom_sf"/>
</dbReference>
<comment type="subunit">
    <text evidence="10">At low DSF concentrations, interacts with RpfF.</text>
</comment>
<feature type="domain" description="Histidine kinase" evidence="14">
    <location>
        <begin position="390"/>
        <end position="612"/>
    </location>
</feature>
<dbReference type="PRINTS" id="PR00344">
    <property type="entry name" value="BCTRLSENSOR"/>
</dbReference>
<feature type="domain" description="Response regulatory" evidence="15">
    <location>
        <begin position="637"/>
        <end position="754"/>
    </location>
</feature>
<dbReference type="InterPro" id="IPR036097">
    <property type="entry name" value="HisK_dim/P_sf"/>
</dbReference>
<evidence type="ECO:0000259" key="17">
    <source>
        <dbReference type="PROSITE" id="PS50113"/>
    </source>
</evidence>
<sequence>MLRQQAQGYSHFEHACKTGMIGVAFLSVNGQWTSVNPAVTSLLGFTKEQLLSQHLRELVCEDSLESYAAMVRALDAGEAPFAECAVHLSSASGARVPVQLHMTLISNPSTGEKLYYLIHIAELAAEEPADEPLSPVDKLYRQIVANISDVVYYATSDNICRYCSPSVSEVLGYDSEQLVGRDIRGLIHPDDLAALHFPEAQDFQRVQIRVLHTDGRYLWIEFTLRLIAEGTQYSVLAVGRDITERKIVEQKLQESVERYTSLKKYNHDAIISLDLEGRIINGNEKACQLTGYSIPELAGMNVGRIIGAEHLGEVIAYSKEGSPAEVNIDHIWHREGYSVEVLTTIAPIIINQETVGLYIIAKDITDQKKLLIAKEAAEKTNRAKSEFLAMMSHEIRTPMNGVIGMTDLLLEMSEPGSLQREYLDIIRQSGDTLLAIINDVLDFSKIEAGKTILHEEPFMLMPCVDSVLELLQHKADKKGLKIEVSIGPDVPEHLIGDGERLKQILLNLVGNAVKFTYTGGIKVTLRVLARAGGSVTLEFTVADTGIGIPESSRSRLFEPFYQLDHFIDRRHEGTGLGLAITRQLVEMMGGSIALDTTVETGASFVFTVKLREESGSLPDSASGTEGDEALSGERSLRILVAEDNEINQIVLRKILEKRGYSVDVAGDGLQVMEMAREQSYDLIFMDVQMPRMNGLEATQAIKETLPPDKQPVIIAVTANALKGDRELCLAAGMDEYISKPLRSEAITNIVGKFF</sequence>
<dbReference type="InterPro" id="IPR004358">
    <property type="entry name" value="Sig_transdc_His_kin-like_C"/>
</dbReference>
<dbReference type="InterPro" id="IPR001610">
    <property type="entry name" value="PAC"/>
</dbReference>
<dbReference type="Proteomes" id="UP000033163">
    <property type="component" value="Chromosome I"/>
</dbReference>
<dbReference type="SUPFAM" id="SSF52172">
    <property type="entry name" value="CheY-like"/>
    <property type="match status" value="1"/>
</dbReference>
<evidence type="ECO:0000256" key="5">
    <source>
        <dbReference type="ARBA" id="ARBA00022679"/>
    </source>
</evidence>
<dbReference type="InterPro" id="IPR036890">
    <property type="entry name" value="HATPase_C_sf"/>
</dbReference>
<feature type="domain" description="PAS" evidence="16">
    <location>
        <begin position="255"/>
        <end position="301"/>
    </location>
</feature>
<dbReference type="NCBIfam" id="TIGR00229">
    <property type="entry name" value="sensory_box"/>
    <property type="match status" value="3"/>
</dbReference>
<dbReference type="InterPro" id="IPR013656">
    <property type="entry name" value="PAS_4"/>
</dbReference>
<dbReference type="STRING" id="483937.AMQ84_02175"/>
<dbReference type="Pfam" id="PF00512">
    <property type="entry name" value="HisKA"/>
    <property type="match status" value="1"/>
</dbReference>
<gene>
    <name evidence="18" type="ORF">PRIO_5981</name>
</gene>
<reference evidence="19" key="1">
    <citation type="submission" date="2015-03" db="EMBL/GenBank/DDBJ databases">
        <authorList>
            <person name="Wibberg D."/>
        </authorList>
    </citation>
    <scope>NUCLEOTIDE SEQUENCE [LARGE SCALE GENOMIC DNA]</scope>
</reference>
<name>A0A0E4HDK0_9BACL</name>
<comment type="catalytic activity">
    <reaction evidence="1">
        <text>ATP + protein L-histidine = ADP + protein N-phospho-L-histidine.</text>
        <dbReference type="EC" id="2.7.13.3"/>
    </reaction>
</comment>
<dbReference type="PROSITE" id="PS50112">
    <property type="entry name" value="PAS"/>
    <property type="match status" value="3"/>
</dbReference>
<evidence type="ECO:0000256" key="4">
    <source>
        <dbReference type="ARBA" id="ARBA00022553"/>
    </source>
</evidence>
<dbReference type="FunFam" id="3.30.565.10:FF:000010">
    <property type="entry name" value="Sensor histidine kinase RcsC"/>
    <property type="match status" value="1"/>
</dbReference>
<evidence type="ECO:0000256" key="8">
    <source>
        <dbReference type="ARBA" id="ARBA00022840"/>
    </source>
</evidence>
<evidence type="ECO:0000256" key="6">
    <source>
        <dbReference type="ARBA" id="ARBA00022741"/>
    </source>
</evidence>
<evidence type="ECO:0000313" key="18">
    <source>
        <dbReference type="EMBL" id="CQR58350.1"/>
    </source>
</evidence>
<dbReference type="Gene3D" id="3.30.450.20">
    <property type="entry name" value="PAS domain"/>
    <property type="match status" value="3"/>
</dbReference>
<evidence type="ECO:0000256" key="12">
    <source>
        <dbReference type="ARBA" id="ARBA00074306"/>
    </source>
</evidence>
<keyword evidence="9" id="KW-0902">Two-component regulatory system</keyword>
<evidence type="ECO:0000256" key="1">
    <source>
        <dbReference type="ARBA" id="ARBA00000085"/>
    </source>
</evidence>
<dbReference type="Gene3D" id="1.10.287.130">
    <property type="match status" value="1"/>
</dbReference>
<dbReference type="InterPro" id="IPR005467">
    <property type="entry name" value="His_kinase_dom"/>
</dbReference>
<feature type="domain" description="PAC" evidence="17">
    <location>
        <begin position="204"/>
        <end position="254"/>
    </location>
</feature>
<dbReference type="RefSeq" id="WP_020429524.1">
    <property type="nucleotide sequence ID" value="NZ_AGBD01000870.1"/>
</dbReference>
<dbReference type="Pfam" id="PF02518">
    <property type="entry name" value="HATPase_c"/>
    <property type="match status" value="1"/>
</dbReference>
<dbReference type="InterPro" id="IPR001789">
    <property type="entry name" value="Sig_transdc_resp-reg_receiver"/>
</dbReference>
<evidence type="ECO:0000256" key="3">
    <source>
        <dbReference type="ARBA" id="ARBA00012438"/>
    </source>
</evidence>
<dbReference type="CDD" id="cd00130">
    <property type="entry name" value="PAS"/>
    <property type="match status" value="3"/>
</dbReference>
<dbReference type="SMART" id="SM00388">
    <property type="entry name" value="HisKA"/>
    <property type="match status" value="1"/>
</dbReference>
<dbReference type="Gene3D" id="3.40.50.2300">
    <property type="match status" value="1"/>
</dbReference>
<dbReference type="GO" id="GO:0006355">
    <property type="term" value="P:regulation of DNA-templated transcription"/>
    <property type="evidence" value="ECO:0007669"/>
    <property type="project" value="InterPro"/>
</dbReference>
<dbReference type="SMART" id="SM00448">
    <property type="entry name" value="REC"/>
    <property type="match status" value="1"/>
</dbReference>
<accession>A0A0E4HDK0</accession>
<evidence type="ECO:0000313" key="19">
    <source>
        <dbReference type="Proteomes" id="UP000033163"/>
    </source>
</evidence>
<evidence type="ECO:0000259" key="15">
    <source>
        <dbReference type="PROSITE" id="PS50110"/>
    </source>
</evidence>
<dbReference type="AlphaFoldDB" id="A0A0E4HDK0"/>
<dbReference type="SMART" id="SM00091">
    <property type="entry name" value="PAS"/>
    <property type="match status" value="3"/>
</dbReference>
<evidence type="ECO:0000259" key="16">
    <source>
        <dbReference type="PROSITE" id="PS50112"/>
    </source>
</evidence>
<keyword evidence="4 13" id="KW-0597">Phosphoprotein</keyword>
<evidence type="ECO:0000256" key="13">
    <source>
        <dbReference type="PROSITE-ProRule" id="PRU00169"/>
    </source>
</evidence>
<keyword evidence="6" id="KW-0547">Nucleotide-binding</keyword>
<dbReference type="CDD" id="cd00082">
    <property type="entry name" value="HisKA"/>
    <property type="match status" value="1"/>
</dbReference>
<dbReference type="CDD" id="cd16922">
    <property type="entry name" value="HATPase_EvgS-ArcB-TorS-like"/>
    <property type="match status" value="1"/>
</dbReference>